<evidence type="ECO:0000313" key="2">
    <source>
        <dbReference type="EMBL" id="KAH9290399.1"/>
    </source>
</evidence>
<name>A0AA38C3N2_TAXCH</name>
<proteinExistence type="predicted"/>
<evidence type="ECO:0000256" key="1">
    <source>
        <dbReference type="SAM" id="MobiDB-lite"/>
    </source>
</evidence>
<dbReference type="InterPro" id="IPR027417">
    <property type="entry name" value="P-loop_NTPase"/>
</dbReference>
<feature type="region of interest" description="Disordered" evidence="1">
    <location>
        <begin position="31"/>
        <end position="53"/>
    </location>
</feature>
<dbReference type="Gene3D" id="3.40.50.300">
    <property type="entry name" value="P-loop containing nucleotide triphosphate hydrolases"/>
    <property type="match status" value="1"/>
</dbReference>
<sequence>EAFSLFSLDEEDPCEDGDDNLSFSWMHGSRASGLDCGSRSGSPLLMRDGDKTREQKAKCNKKIYSNISKYIGRQKDDSQTPTSVRSLNNDGKFSIHGSCDGTAFSGDDEMDDDDSYGFSNDSRDFFLEEFGRLSLNRPRSFDELVGQKMAVQSLVNAVLKGKVAPVYLFQGPRGTGNTTNSS</sequence>
<dbReference type="SUPFAM" id="SSF52540">
    <property type="entry name" value="P-loop containing nucleoside triphosphate hydrolases"/>
    <property type="match status" value="1"/>
</dbReference>
<comment type="caution">
    <text evidence="2">The sequence shown here is derived from an EMBL/GenBank/DDBJ whole genome shotgun (WGS) entry which is preliminary data.</text>
</comment>
<keyword evidence="3" id="KW-1185">Reference proteome</keyword>
<protein>
    <submittedName>
        <fullName evidence="2">Uncharacterized protein</fullName>
    </submittedName>
</protein>
<reference evidence="2 3" key="1">
    <citation type="journal article" date="2021" name="Nat. Plants">
        <title>The Taxus genome provides insights into paclitaxel biosynthesis.</title>
        <authorList>
            <person name="Xiong X."/>
            <person name="Gou J."/>
            <person name="Liao Q."/>
            <person name="Li Y."/>
            <person name="Zhou Q."/>
            <person name="Bi G."/>
            <person name="Li C."/>
            <person name="Du R."/>
            <person name="Wang X."/>
            <person name="Sun T."/>
            <person name="Guo L."/>
            <person name="Liang H."/>
            <person name="Lu P."/>
            <person name="Wu Y."/>
            <person name="Zhang Z."/>
            <person name="Ro D.K."/>
            <person name="Shang Y."/>
            <person name="Huang S."/>
            <person name="Yan J."/>
        </authorList>
    </citation>
    <scope>NUCLEOTIDE SEQUENCE [LARGE SCALE GENOMIC DNA]</scope>
    <source>
        <strain evidence="2">Ta-2019</strain>
    </source>
</reference>
<feature type="non-terminal residue" evidence="2">
    <location>
        <position position="182"/>
    </location>
</feature>
<gene>
    <name evidence="2" type="ORF">KI387_034516</name>
</gene>
<accession>A0AA38C3N2</accession>
<dbReference type="Proteomes" id="UP000824469">
    <property type="component" value="Unassembled WGS sequence"/>
</dbReference>
<dbReference type="AlphaFoldDB" id="A0AA38C3N2"/>
<evidence type="ECO:0000313" key="3">
    <source>
        <dbReference type="Proteomes" id="UP000824469"/>
    </source>
</evidence>
<dbReference type="EMBL" id="JAHRHJ020003813">
    <property type="protein sequence ID" value="KAH9290399.1"/>
    <property type="molecule type" value="Genomic_DNA"/>
</dbReference>
<organism evidence="2 3">
    <name type="scientific">Taxus chinensis</name>
    <name type="common">Chinese yew</name>
    <name type="synonym">Taxus wallichiana var. chinensis</name>
    <dbReference type="NCBI Taxonomy" id="29808"/>
    <lineage>
        <taxon>Eukaryota</taxon>
        <taxon>Viridiplantae</taxon>
        <taxon>Streptophyta</taxon>
        <taxon>Embryophyta</taxon>
        <taxon>Tracheophyta</taxon>
        <taxon>Spermatophyta</taxon>
        <taxon>Pinopsida</taxon>
        <taxon>Pinidae</taxon>
        <taxon>Conifers II</taxon>
        <taxon>Cupressales</taxon>
        <taxon>Taxaceae</taxon>
        <taxon>Taxus</taxon>
    </lineage>
</organism>